<proteinExistence type="predicted"/>
<dbReference type="AlphaFoldDB" id="A0A2L1KNC5"/>
<evidence type="ECO:0000313" key="1">
    <source>
        <dbReference type="EMBL" id="AVE24009.1"/>
    </source>
</evidence>
<reference evidence="1" key="1">
    <citation type="submission" date="2017-06" db="EMBL/GenBank/DDBJ databases">
        <title>Complete sequence of p13E573-HI2.</title>
        <authorList>
            <person name="Jiang X."/>
            <person name="Feng J."/>
            <person name="Zeng L."/>
            <person name="Zhang D."/>
            <person name="Zhan Z."/>
            <person name="Zhao Y."/>
            <person name="Luo W."/>
            <person name="Zhou D."/>
        </authorList>
    </citation>
    <scope>NUCLEOTIDE SEQUENCE</scope>
    <source>
        <strain evidence="1">13E573</strain>
        <plasmid evidence="1">p13E573-HI2</plasmid>
    </source>
</reference>
<geneLocation type="plasmid" evidence="1">
    <name>p13E573-HI2</name>
</geneLocation>
<keyword evidence="1" id="KW-0614">Plasmid</keyword>
<organism evidence="1">
    <name type="scientific">Enterobacter cloacae</name>
    <dbReference type="NCBI Taxonomy" id="550"/>
    <lineage>
        <taxon>Bacteria</taxon>
        <taxon>Pseudomonadati</taxon>
        <taxon>Pseudomonadota</taxon>
        <taxon>Gammaproteobacteria</taxon>
        <taxon>Enterobacterales</taxon>
        <taxon>Enterobacteriaceae</taxon>
        <taxon>Enterobacter</taxon>
        <taxon>Enterobacter cloacae complex</taxon>
    </lineage>
</organism>
<sequence>MKSVRQVLTDEGCLENVKTSHVNPVFLSRQGITDSFEREADKVNLSHFCIVPEVDIGELGNPSESPRII</sequence>
<name>A0A2L1KNC5_ENTCL</name>
<protein>
    <submittedName>
        <fullName evidence="1">Uncharacterized protein</fullName>
    </submittedName>
</protein>
<accession>A0A2L1KNC5</accession>
<dbReference type="EMBL" id="MF344581">
    <property type="protein sequence ID" value="AVE24009.1"/>
    <property type="molecule type" value="Genomic_DNA"/>
</dbReference>
<dbReference type="RefSeq" id="WP_206752642.1">
    <property type="nucleotide sequence ID" value="NZ_SWFW01000067.1"/>
</dbReference>